<feature type="compositionally biased region" description="Gly residues" evidence="1">
    <location>
        <begin position="280"/>
        <end position="305"/>
    </location>
</feature>
<feature type="compositionally biased region" description="Low complexity" evidence="1">
    <location>
        <begin position="306"/>
        <end position="343"/>
    </location>
</feature>
<feature type="compositionally biased region" description="Basic and acidic residues" evidence="1">
    <location>
        <begin position="355"/>
        <end position="366"/>
    </location>
</feature>
<dbReference type="Proteomes" id="UP000612956">
    <property type="component" value="Unassembled WGS sequence"/>
</dbReference>
<gene>
    <name evidence="2" type="ORF">GCM10011591_44560</name>
</gene>
<name>A0A917QU36_9NOCA</name>
<dbReference type="SUPFAM" id="SSF140459">
    <property type="entry name" value="PE/PPE dimer-like"/>
    <property type="match status" value="1"/>
</dbReference>
<reference evidence="2" key="1">
    <citation type="journal article" date="2014" name="Int. J. Syst. Evol. Microbiol.">
        <title>Complete genome sequence of Corynebacterium casei LMG S-19264T (=DSM 44701T), isolated from a smear-ripened cheese.</title>
        <authorList>
            <consortium name="US DOE Joint Genome Institute (JGI-PGF)"/>
            <person name="Walter F."/>
            <person name="Albersmeier A."/>
            <person name="Kalinowski J."/>
            <person name="Ruckert C."/>
        </authorList>
    </citation>
    <scope>NUCLEOTIDE SEQUENCE</scope>
    <source>
        <strain evidence="2">CGMCC 4.7278</strain>
    </source>
</reference>
<accession>A0A917QU36</accession>
<dbReference type="EMBL" id="BMMW01000006">
    <property type="protein sequence ID" value="GGK67482.1"/>
    <property type="molecule type" value="Genomic_DNA"/>
</dbReference>
<feature type="compositionally biased region" description="Gly residues" evidence="1">
    <location>
        <begin position="344"/>
        <end position="354"/>
    </location>
</feature>
<protein>
    <recommendedName>
        <fullName evidence="4">PPE domain-containing protein</fullName>
    </recommendedName>
</protein>
<sequence>MKAFDPPSITNPENVDHLTHQQIIDAFNAVINETHSMVTTWQQSKVDFRESTASFLAAIRAAADGKWTGASADAAITATTHYAAAADDLDELFADMSNVVNNTATIAVMAKAFMPKVVAVTANQTTDPQEYDKQSREAKEAQDEARRIMRGRYIVGFQHQDTQIPTFPPATKVVAAGPGADGGNPSGAPGSNVVGVPGSSPSAPGAGQPGANPAQPSPDSTVPAGADESLTGGSPQNGTDDSKTQTAGTTQSPSQPTTSTPADTARPNTSPSTNPTIPGAPGGRAGTPSGGAPGGRAGTPSGGTPGSPSRPQVPGSSIAAPGGGAQSSPAAARAGSPGAHGASGPMGGAPMGGRPGDDKEKQDRKVNLVHPENTEELLGVIKFVPPVLGADPTIDDGDR</sequence>
<dbReference type="InterPro" id="IPR038332">
    <property type="entry name" value="PPE_sf"/>
</dbReference>
<keyword evidence="3" id="KW-1185">Reference proteome</keyword>
<evidence type="ECO:0000313" key="3">
    <source>
        <dbReference type="Proteomes" id="UP000612956"/>
    </source>
</evidence>
<dbReference type="Gene3D" id="1.20.1260.20">
    <property type="entry name" value="PPE superfamily"/>
    <property type="match status" value="1"/>
</dbReference>
<reference evidence="2" key="2">
    <citation type="submission" date="2020-09" db="EMBL/GenBank/DDBJ databases">
        <authorList>
            <person name="Sun Q."/>
            <person name="Zhou Y."/>
        </authorList>
    </citation>
    <scope>NUCLEOTIDE SEQUENCE</scope>
    <source>
        <strain evidence="2">CGMCC 4.7278</strain>
    </source>
</reference>
<dbReference type="AlphaFoldDB" id="A0A917QU36"/>
<proteinExistence type="predicted"/>
<evidence type="ECO:0000313" key="2">
    <source>
        <dbReference type="EMBL" id="GGK67482.1"/>
    </source>
</evidence>
<evidence type="ECO:0000256" key="1">
    <source>
        <dbReference type="SAM" id="MobiDB-lite"/>
    </source>
</evidence>
<evidence type="ECO:0008006" key="4">
    <source>
        <dbReference type="Google" id="ProtNLM"/>
    </source>
</evidence>
<dbReference type="RefSeq" id="WP_188831018.1">
    <property type="nucleotide sequence ID" value="NZ_BMMW01000006.1"/>
</dbReference>
<organism evidence="2 3">
    <name type="scientific">Nocardia camponoti</name>
    <dbReference type="NCBI Taxonomy" id="1616106"/>
    <lineage>
        <taxon>Bacteria</taxon>
        <taxon>Bacillati</taxon>
        <taxon>Actinomycetota</taxon>
        <taxon>Actinomycetes</taxon>
        <taxon>Mycobacteriales</taxon>
        <taxon>Nocardiaceae</taxon>
        <taxon>Nocardia</taxon>
    </lineage>
</organism>
<feature type="compositionally biased region" description="Low complexity" evidence="1">
    <location>
        <begin position="186"/>
        <end position="218"/>
    </location>
</feature>
<feature type="compositionally biased region" description="Low complexity" evidence="1">
    <location>
        <begin position="244"/>
        <end position="276"/>
    </location>
</feature>
<comment type="caution">
    <text evidence="2">The sequence shown here is derived from an EMBL/GenBank/DDBJ whole genome shotgun (WGS) entry which is preliminary data.</text>
</comment>
<feature type="region of interest" description="Disordered" evidence="1">
    <location>
        <begin position="161"/>
        <end position="371"/>
    </location>
</feature>